<evidence type="ECO:0000259" key="7">
    <source>
        <dbReference type="Pfam" id="PF20789"/>
    </source>
</evidence>
<dbReference type="CDD" id="cd03445">
    <property type="entry name" value="Thioesterase_II_repeat2"/>
    <property type="match status" value="1"/>
</dbReference>
<dbReference type="AlphaFoldDB" id="A0A1X2HB88"/>
<dbReference type="GO" id="GO:0006637">
    <property type="term" value="P:acyl-CoA metabolic process"/>
    <property type="evidence" value="ECO:0007669"/>
    <property type="project" value="InterPro"/>
</dbReference>
<dbReference type="STRING" id="13706.A0A1X2HB88"/>
<dbReference type="OrthoDB" id="68328at2759"/>
<comment type="caution">
    <text evidence="8">The sequence shown here is derived from an EMBL/GenBank/DDBJ whole genome shotgun (WGS) entry which is preliminary data.</text>
</comment>
<dbReference type="Pfam" id="PF13622">
    <property type="entry name" value="4HBT_3"/>
    <property type="match status" value="1"/>
</dbReference>
<dbReference type="InParanoid" id="A0A1X2HB88"/>
<organism evidence="8 9">
    <name type="scientific">Syncephalastrum racemosum</name>
    <name type="common">Filamentous fungus</name>
    <dbReference type="NCBI Taxonomy" id="13706"/>
    <lineage>
        <taxon>Eukaryota</taxon>
        <taxon>Fungi</taxon>
        <taxon>Fungi incertae sedis</taxon>
        <taxon>Mucoromycota</taxon>
        <taxon>Mucoromycotina</taxon>
        <taxon>Mucoromycetes</taxon>
        <taxon>Mucorales</taxon>
        <taxon>Syncephalastraceae</taxon>
        <taxon>Syncephalastrum</taxon>
    </lineage>
</organism>
<dbReference type="Proteomes" id="UP000242180">
    <property type="component" value="Unassembled WGS sequence"/>
</dbReference>
<evidence type="ECO:0000313" key="8">
    <source>
        <dbReference type="EMBL" id="ORY95895.1"/>
    </source>
</evidence>
<feature type="domain" description="Acyl-CoA thioesterase-like C-terminal" evidence="7">
    <location>
        <begin position="157"/>
        <end position="290"/>
    </location>
</feature>
<keyword evidence="4" id="KW-0443">Lipid metabolism</keyword>
<dbReference type="InterPro" id="IPR042171">
    <property type="entry name" value="Acyl-CoA_hotdog"/>
</dbReference>
<sequence length="321" mass="36631">MPSSADEEGQKMDLALTVEEIDTDLYRSVELWHPHGSRGAFGGQLVAQALRAAWKTVPENFHIHSLHNYFIWPGNAEIPVMYQIKRLRDGKSFSTRVVHATQRGKTTLFCLCSFVRTDDSSISLEHQSKMPDVASAESLPNERERVEMLMATGKLPEKYRPYLERYLDLALPVEYRNVHIDTPEEARWFRVRGQLRDDDPSLHACSIAYASDSGLLYTAARANGQANSKRIGMMTSLDHSIWFHAPTRADEWLLYDMHSPRSNDGRGTAFGRIYNQRGQLVATTSQEGVMRLSRKEQALRREKMQQSEEQQDQAKTSTSKL</sequence>
<evidence type="ECO:0000256" key="4">
    <source>
        <dbReference type="ARBA" id="ARBA00023098"/>
    </source>
</evidence>
<proteinExistence type="inferred from homology"/>
<dbReference type="PANTHER" id="PTHR11066">
    <property type="entry name" value="ACYL-COA THIOESTERASE"/>
    <property type="match status" value="1"/>
</dbReference>
<gene>
    <name evidence="8" type="ORF">BCR43DRAFT_441471</name>
</gene>
<dbReference type="GO" id="GO:0005782">
    <property type="term" value="C:peroxisomal matrix"/>
    <property type="evidence" value="ECO:0007669"/>
    <property type="project" value="UniProtKB-SubCell"/>
</dbReference>
<accession>A0A1X2HB88</accession>
<evidence type="ECO:0000256" key="3">
    <source>
        <dbReference type="ARBA" id="ARBA00022801"/>
    </source>
</evidence>
<dbReference type="InterPro" id="IPR029069">
    <property type="entry name" value="HotDog_dom_sf"/>
</dbReference>
<comment type="similarity">
    <text evidence="1">Belongs to the C/M/P thioester hydrolase family.</text>
</comment>
<dbReference type="OMA" id="RSAVWMR"/>
<evidence type="ECO:0000256" key="1">
    <source>
        <dbReference type="ARBA" id="ARBA00006538"/>
    </source>
</evidence>
<dbReference type="GO" id="GO:0009062">
    <property type="term" value="P:fatty acid catabolic process"/>
    <property type="evidence" value="ECO:0007669"/>
    <property type="project" value="TreeGrafter"/>
</dbReference>
<dbReference type="InterPro" id="IPR003703">
    <property type="entry name" value="Acyl_CoA_thio"/>
</dbReference>
<dbReference type="GO" id="GO:0047617">
    <property type="term" value="F:fatty acyl-CoA hydrolase activity"/>
    <property type="evidence" value="ECO:0007669"/>
    <property type="project" value="InterPro"/>
</dbReference>
<dbReference type="Pfam" id="PF20789">
    <property type="entry name" value="4HBT_3C"/>
    <property type="match status" value="1"/>
</dbReference>
<dbReference type="SUPFAM" id="SSF54637">
    <property type="entry name" value="Thioesterase/thiol ester dehydrase-isomerase"/>
    <property type="match status" value="2"/>
</dbReference>
<keyword evidence="9" id="KW-1185">Reference proteome</keyword>
<dbReference type="FunFam" id="2.40.160.210:FF:000001">
    <property type="entry name" value="Acyl-CoA thioesterase II"/>
    <property type="match status" value="1"/>
</dbReference>
<feature type="region of interest" description="Disordered" evidence="5">
    <location>
        <begin position="285"/>
        <end position="321"/>
    </location>
</feature>
<reference evidence="8 9" key="1">
    <citation type="submission" date="2016-07" db="EMBL/GenBank/DDBJ databases">
        <title>Pervasive Adenine N6-methylation of Active Genes in Fungi.</title>
        <authorList>
            <consortium name="DOE Joint Genome Institute"/>
            <person name="Mondo S.J."/>
            <person name="Dannebaum R.O."/>
            <person name="Kuo R.C."/>
            <person name="Labutti K."/>
            <person name="Haridas S."/>
            <person name="Kuo A."/>
            <person name="Salamov A."/>
            <person name="Ahrendt S.R."/>
            <person name="Lipzen A."/>
            <person name="Sullivan W."/>
            <person name="Andreopoulos W.B."/>
            <person name="Clum A."/>
            <person name="Lindquist E."/>
            <person name="Daum C."/>
            <person name="Ramamoorthy G.K."/>
            <person name="Gryganskyi A."/>
            <person name="Culley D."/>
            <person name="Magnuson J.K."/>
            <person name="James T.Y."/>
            <person name="O'Malley M.A."/>
            <person name="Stajich J.E."/>
            <person name="Spatafora J.W."/>
            <person name="Visel A."/>
            <person name="Grigoriev I.V."/>
        </authorList>
    </citation>
    <scope>NUCLEOTIDE SEQUENCE [LARGE SCALE GENOMIC DNA]</scope>
    <source>
        <strain evidence="8 9">NRRL 2496</strain>
    </source>
</reference>
<keyword evidence="3" id="KW-0378">Hydrolase</keyword>
<comment type="subunit">
    <text evidence="2">Homotetramer.</text>
</comment>
<evidence type="ECO:0000259" key="6">
    <source>
        <dbReference type="Pfam" id="PF13622"/>
    </source>
</evidence>
<evidence type="ECO:0000313" key="9">
    <source>
        <dbReference type="Proteomes" id="UP000242180"/>
    </source>
</evidence>
<dbReference type="InterPro" id="IPR049450">
    <property type="entry name" value="ACOT8-like_C"/>
</dbReference>
<feature type="domain" description="Acyl-CoA thioesterase-like N-terminal HotDog" evidence="6">
    <location>
        <begin position="32"/>
        <end position="114"/>
    </location>
</feature>
<dbReference type="InterPro" id="IPR049449">
    <property type="entry name" value="TesB_ACOT8-like_N"/>
</dbReference>
<dbReference type="CDD" id="cd03444">
    <property type="entry name" value="Thioesterase_II_repeat1"/>
    <property type="match status" value="1"/>
</dbReference>
<name>A0A1X2HB88_SYNRA</name>
<protein>
    <submittedName>
        <fullName evidence="8">HotDog domain-containing protein</fullName>
    </submittedName>
</protein>
<dbReference type="PANTHER" id="PTHR11066:SF34">
    <property type="entry name" value="ACYL-COENZYME A THIOESTERASE 8"/>
    <property type="match status" value="1"/>
</dbReference>
<dbReference type="Gene3D" id="2.40.160.210">
    <property type="entry name" value="Acyl-CoA thioesterase, double hotdog domain"/>
    <property type="match status" value="1"/>
</dbReference>
<dbReference type="EMBL" id="MCGN01000006">
    <property type="protein sequence ID" value="ORY95895.1"/>
    <property type="molecule type" value="Genomic_DNA"/>
</dbReference>
<evidence type="ECO:0000256" key="5">
    <source>
        <dbReference type="SAM" id="MobiDB-lite"/>
    </source>
</evidence>
<feature type="compositionally biased region" description="Basic and acidic residues" evidence="5">
    <location>
        <begin position="293"/>
        <end position="306"/>
    </location>
</feature>
<evidence type="ECO:0000256" key="2">
    <source>
        <dbReference type="ARBA" id="ARBA00011881"/>
    </source>
</evidence>